<dbReference type="Proteomes" id="UP000708208">
    <property type="component" value="Unassembled WGS sequence"/>
</dbReference>
<sequence>MSSIYFWRVNSQVAHLGMPIQ</sequence>
<reference evidence="1" key="1">
    <citation type="submission" date="2021-06" db="EMBL/GenBank/DDBJ databases">
        <authorList>
            <person name="Hodson N. C."/>
            <person name="Mongue J. A."/>
            <person name="Jaron S. K."/>
        </authorList>
    </citation>
    <scope>NUCLEOTIDE SEQUENCE</scope>
</reference>
<gene>
    <name evidence="2" type="ORF">AFUS01_LOCUS10199</name>
    <name evidence="1" type="ORF">AFUS01_LOCUS9875</name>
</gene>
<dbReference type="AlphaFoldDB" id="A0A8J2JN62"/>
<accession>A0A8J2JN62</accession>
<evidence type="ECO:0000313" key="2">
    <source>
        <dbReference type="EMBL" id="CAG7720947.1"/>
    </source>
</evidence>
<proteinExistence type="predicted"/>
<evidence type="ECO:0000313" key="1">
    <source>
        <dbReference type="EMBL" id="CAG7720605.1"/>
    </source>
</evidence>
<keyword evidence="3" id="KW-1185">Reference proteome</keyword>
<feature type="non-terminal residue" evidence="1">
    <location>
        <position position="1"/>
    </location>
</feature>
<name>A0A8J2JN62_9HEXA</name>
<comment type="caution">
    <text evidence="1">The sequence shown here is derived from an EMBL/GenBank/DDBJ whole genome shotgun (WGS) entry which is preliminary data.</text>
</comment>
<dbReference type="EMBL" id="CAJVCH010071955">
    <property type="protein sequence ID" value="CAG7720605.1"/>
    <property type="molecule type" value="Genomic_DNA"/>
</dbReference>
<organism evidence="1 3">
    <name type="scientific">Allacma fusca</name>
    <dbReference type="NCBI Taxonomy" id="39272"/>
    <lineage>
        <taxon>Eukaryota</taxon>
        <taxon>Metazoa</taxon>
        <taxon>Ecdysozoa</taxon>
        <taxon>Arthropoda</taxon>
        <taxon>Hexapoda</taxon>
        <taxon>Collembola</taxon>
        <taxon>Symphypleona</taxon>
        <taxon>Sminthuridae</taxon>
        <taxon>Allacma</taxon>
    </lineage>
</organism>
<protein>
    <submittedName>
        <fullName evidence="1">Uncharacterized protein</fullName>
    </submittedName>
</protein>
<dbReference type="EMBL" id="CAJVCH010075501">
    <property type="protein sequence ID" value="CAG7720947.1"/>
    <property type="molecule type" value="Genomic_DNA"/>
</dbReference>
<evidence type="ECO:0000313" key="3">
    <source>
        <dbReference type="Proteomes" id="UP000708208"/>
    </source>
</evidence>